<proteinExistence type="predicted"/>
<evidence type="ECO:0000256" key="2">
    <source>
        <dbReference type="SAM" id="Phobius"/>
    </source>
</evidence>
<protein>
    <recommendedName>
        <fullName evidence="5">Bacterial Ig-like domain-containing protein</fullName>
    </recommendedName>
</protein>
<feature type="region of interest" description="Disordered" evidence="1">
    <location>
        <begin position="51"/>
        <end position="88"/>
    </location>
</feature>
<keyword evidence="4" id="KW-1185">Reference proteome</keyword>
<feature type="transmembrane region" description="Helical" evidence="2">
    <location>
        <begin position="20"/>
        <end position="40"/>
    </location>
</feature>
<evidence type="ECO:0000313" key="3">
    <source>
        <dbReference type="EMBL" id="PJM73920.1"/>
    </source>
</evidence>
<dbReference type="Proteomes" id="UP000229095">
    <property type="component" value="Unassembled WGS sequence"/>
</dbReference>
<keyword evidence="2" id="KW-0812">Transmembrane</keyword>
<dbReference type="AlphaFoldDB" id="A0A2M9HAT3"/>
<keyword evidence="2" id="KW-1133">Transmembrane helix</keyword>
<evidence type="ECO:0000256" key="1">
    <source>
        <dbReference type="SAM" id="MobiDB-lite"/>
    </source>
</evidence>
<dbReference type="OrthoDB" id="5189092at2"/>
<evidence type="ECO:0000313" key="4">
    <source>
        <dbReference type="Proteomes" id="UP000229095"/>
    </source>
</evidence>
<dbReference type="EMBL" id="PEBI01000001">
    <property type="protein sequence ID" value="PJM73920.1"/>
    <property type="molecule type" value="Genomic_DNA"/>
</dbReference>
<evidence type="ECO:0008006" key="5">
    <source>
        <dbReference type="Google" id="ProtNLM"/>
    </source>
</evidence>
<keyword evidence="2" id="KW-0472">Membrane</keyword>
<gene>
    <name evidence="3" type="ORF">CS006_01820</name>
</gene>
<feature type="compositionally biased region" description="Low complexity" evidence="1">
    <location>
        <begin position="51"/>
        <end position="76"/>
    </location>
</feature>
<comment type="caution">
    <text evidence="3">The sequence shown here is derived from an EMBL/GenBank/DDBJ whole genome shotgun (WGS) entry which is preliminary data.</text>
</comment>
<sequence>MAKRRISKQQQRIYRRRRIVAVIVLIAVLAVFGGLVYGVVRGVQALVGGDEQSQSQTAKASKSSKSTKSSGAESSSDGTTKSRTTAGVPDCDDSNITLNLSADYTTVGVGGTVNFKTSILHSGNTSCLIDASNASRVLAITSGNETVWRSDSCDVDSRMLLMDGNDKDIQTVTWNTNRTGSTCQDDASRPHVEAGTYVAVLSLRDNKAVKSDPLTITVQ</sequence>
<reference evidence="3 4" key="1">
    <citation type="submission" date="2017-10" db="EMBL/GenBank/DDBJ databases">
        <title>Draft genome sequences of strains TRE 1, TRE 9, TRE H and TRI 7, isolated from tamarins, belonging to four potential novel Bifidobacterium species.</title>
        <authorList>
            <person name="Mattarelli P."/>
            <person name="Modesto M."/>
            <person name="Puglisi E."/>
            <person name="Morelli L."/>
            <person name="Spezio C."/>
            <person name="Bonetti A."/>
            <person name="Sandri C."/>
        </authorList>
    </citation>
    <scope>NUCLEOTIDE SEQUENCE [LARGE SCALE GENOMIC DNA]</scope>
    <source>
        <strain evidence="4">TRE1</strain>
    </source>
</reference>
<name>A0A2M9HAT3_9BIFI</name>
<dbReference type="RefSeq" id="WP_100510064.1">
    <property type="nucleotide sequence ID" value="NZ_PEBI01000001.1"/>
</dbReference>
<organism evidence="3 4">
    <name type="scientific">Bifidobacterium primatium</name>
    <dbReference type="NCBI Taxonomy" id="2045438"/>
    <lineage>
        <taxon>Bacteria</taxon>
        <taxon>Bacillati</taxon>
        <taxon>Actinomycetota</taxon>
        <taxon>Actinomycetes</taxon>
        <taxon>Bifidobacteriales</taxon>
        <taxon>Bifidobacteriaceae</taxon>
        <taxon>Bifidobacterium</taxon>
    </lineage>
</organism>
<accession>A0A2M9HAT3</accession>